<keyword evidence="2" id="KW-0808">Transferase</keyword>
<evidence type="ECO:0000256" key="8">
    <source>
        <dbReference type="ARBA" id="ARBA00044254"/>
    </source>
</evidence>
<keyword evidence="17" id="KW-1185">Reference proteome</keyword>
<dbReference type="GO" id="GO:0019698">
    <property type="term" value="P:D-galacturonate catabolic process"/>
    <property type="evidence" value="ECO:0007669"/>
    <property type="project" value="TreeGrafter"/>
</dbReference>
<evidence type="ECO:0000256" key="7">
    <source>
        <dbReference type="ARBA" id="ARBA00043951"/>
    </source>
</evidence>
<comment type="caution">
    <text evidence="16">The sequence shown here is derived from an EMBL/GenBank/DDBJ whole genome shotgun (WGS) entry which is preliminary data.</text>
</comment>
<evidence type="ECO:0000256" key="2">
    <source>
        <dbReference type="ARBA" id="ARBA00022679"/>
    </source>
</evidence>
<dbReference type="GO" id="GO:0005524">
    <property type="term" value="F:ATP binding"/>
    <property type="evidence" value="ECO:0007669"/>
    <property type="project" value="UniProtKB-KW"/>
</dbReference>
<evidence type="ECO:0000259" key="15">
    <source>
        <dbReference type="Pfam" id="PF00294"/>
    </source>
</evidence>
<comment type="function">
    <text evidence="10">Catalyzes the phosphorylation of 2-keto-3-deoxygluconate (KDG) to produce 2-keto-3-deoxy-6-phosphogluconate (KDPG).</text>
</comment>
<evidence type="ECO:0000313" key="16">
    <source>
        <dbReference type="EMBL" id="PSW20844.1"/>
    </source>
</evidence>
<evidence type="ECO:0000256" key="4">
    <source>
        <dbReference type="ARBA" id="ARBA00022777"/>
    </source>
</evidence>
<evidence type="ECO:0000256" key="12">
    <source>
        <dbReference type="ARBA" id="ARBA00067931"/>
    </source>
</evidence>
<evidence type="ECO:0000256" key="3">
    <source>
        <dbReference type="ARBA" id="ARBA00022741"/>
    </source>
</evidence>
<dbReference type="Pfam" id="PF00294">
    <property type="entry name" value="PfkB"/>
    <property type="match status" value="1"/>
</dbReference>
<evidence type="ECO:0000256" key="13">
    <source>
        <dbReference type="ARBA" id="ARBA00075711"/>
    </source>
</evidence>
<dbReference type="InterPro" id="IPR002173">
    <property type="entry name" value="Carboh/pur_kinase_PfkB_CS"/>
</dbReference>
<dbReference type="Proteomes" id="UP000241771">
    <property type="component" value="Unassembled WGS sequence"/>
</dbReference>
<feature type="domain" description="Carbohydrate kinase PfkB" evidence="15">
    <location>
        <begin position="4"/>
        <end position="301"/>
    </location>
</feature>
<evidence type="ECO:0000256" key="5">
    <source>
        <dbReference type="ARBA" id="ARBA00022840"/>
    </source>
</evidence>
<keyword evidence="4 16" id="KW-0418">Kinase</keyword>
<dbReference type="InterPro" id="IPR050306">
    <property type="entry name" value="PfkB_Carbo_kinase"/>
</dbReference>
<gene>
    <name evidence="16" type="ORF">C9I98_08390</name>
</gene>
<evidence type="ECO:0000256" key="9">
    <source>
        <dbReference type="ARBA" id="ARBA00050729"/>
    </source>
</evidence>
<proteinExistence type="inferred from homology"/>
<dbReference type="RefSeq" id="WP_036818269.1">
    <property type="nucleotide sequence ID" value="NZ_JGVO01000137.1"/>
</dbReference>
<dbReference type="EMBL" id="PYMA01000003">
    <property type="protein sequence ID" value="PSW20844.1"/>
    <property type="molecule type" value="Genomic_DNA"/>
</dbReference>
<dbReference type="GO" id="GO:0005829">
    <property type="term" value="C:cytosol"/>
    <property type="evidence" value="ECO:0007669"/>
    <property type="project" value="TreeGrafter"/>
</dbReference>
<dbReference type="InterPro" id="IPR011611">
    <property type="entry name" value="PfkB_dom"/>
</dbReference>
<dbReference type="OrthoDB" id="9776822at2"/>
<dbReference type="GO" id="GO:0042840">
    <property type="term" value="P:D-glucuronate catabolic process"/>
    <property type="evidence" value="ECO:0007669"/>
    <property type="project" value="TreeGrafter"/>
</dbReference>
<keyword evidence="5" id="KW-0067">ATP-binding</keyword>
<dbReference type="GO" id="GO:0008673">
    <property type="term" value="F:2-dehydro-3-deoxygluconokinase activity"/>
    <property type="evidence" value="ECO:0007669"/>
    <property type="project" value="UniProtKB-EC"/>
</dbReference>
<dbReference type="PANTHER" id="PTHR43085:SF15">
    <property type="entry name" value="2-DEHYDRO-3-DEOXYGLUCONOKINASE"/>
    <property type="match status" value="1"/>
</dbReference>
<dbReference type="Gene3D" id="3.40.1190.20">
    <property type="match status" value="1"/>
</dbReference>
<comment type="catalytic activity">
    <reaction evidence="9">
        <text>2-dehydro-3-deoxy-D-gluconate + ATP = 2-dehydro-3-deoxy-6-phospho-D-gluconate + ADP + H(+)</text>
        <dbReference type="Rhea" id="RHEA:14797"/>
        <dbReference type="ChEBI" id="CHEBI:15378"/>
        <dbReference type="ChEBI" id="CHEBI:30616"/>
        <dbReference type="ChEBI" id="CHEBI:57569"/>
        <dbReference type="ChEBI" id="CHEBI:57990"/>
        <dbReference type="ChEBI" id="CHEBI:456216"/>
        <dbReference type="EC" id="2.7.1.45"/>
    </reaction>
</comment>
<dbReference type="PROSITE" id="PS00584">
    <property type="entry name" value="PFKB_KINASES_2"/>
    <property type="match status" value="1"/>
</dbReference>
<keyword evidence="6" id="KW-0119">Carbohydrate metabolism</keyword>
<dbReference type="CDD" id="cd01166">
    <property type="entry name" value="KdgK"/>
    <property type="match status" value="1"/>
</dbReference>
<dbReference type="EC" id="2.7.1.45" evidence="11"/>
<comment type="pathway">
    <text evidence="7">Carbohydrate acid metabolism; 2-dehydro-3-deoxy-D-gluconate degradation; D-glyceraldehyde 3-phosphate and pyruvate from 2-dehydro-3-deoxy-D-gluconate: step 1/2.</text>
</comment>
<protein>
    <recommendedName>
        <fullName evidence="12">2-dehydro-3-deoxygluconokinase</fullName>
        <ecNumber evidence="11">2.7.1.45</ecNumber>
    </recommendedName>
    <alternativeName>
        <fullName evidence="13">2-keto-3-deoxygluconokinase</fullName>
    </alternativeName>
    <alternativeName>
        <fullName evidence="14">3-deoxy-2-oxo-D-gluconate kinase</fullName>
    </alternativeName>
    <alternativeName>
        <fullName evidence="8">KDG kinase</fullName>
    </alternativeName>
</protein>
<evidence type="ECO:0000256" key="10">
    <source>
        <dbReference type="ARBA" id="ARBA00054997"/>
    </source>
</evidence>
<keyword evidence="3" id="KW-0547">Nucleotide-binding</keyword>
<dbReference type="FunFam" id="3.40.1190.20:FF:000011">
    <property type="entry name" value="2-dehydro-3-deoxygluconokinase, putative"/>
    <property type="match status" value="1"/>
</dbReference>
<evidence type="ECO:0000256" key="6">
    <source>
        <dbReference type="ARBA" id="ARBA00023277"/>
    </source>
</evidence>
<comment type="similarity">
    <text evidence="1">Belongs to the carbohydrate kinase PfkB family.</text>
</comment>
<dbReference type="GO" id="GO:0006974">
    <property type="term" value="P:DNA damage response"/>
    <property type="evidence" value="ECO:0007669"/>
    <property type="project" value="TreeGrafter"/>
</dbReference>
<name>A0A2T3NX33_9GAMM</name>
<evidence type="ECO:0000256" key="14">
    <source>
        <dbReference type="ARBA" id="ARBA00080545"/>
    </source>
</evidence>
<reference evidence="16 17" key="1">
    <citation type="submission" date="2018-01" db="EMBL/GenBank/DDBJ databases">
        <title>Whole genome sequencing of Histamine producing bacteria.</title>
        <authorList>
            <person name="Butler K."/>
        </authorList>
    </citation>
    <scope>NUCLEOTIDE SEQUENCE [LARGE SCALE GENOMIC DNA]</scope>
    <source>
        <strain evidence="16 17">DSM 100436</strain>
    </source>
</reference>
<evidence type="ECO:0000313" key="17">
    <source>
        <dbReference type="Proteomes" id="UP000241771"/>
    </source>
</evidence>
<evidence type="ECO:0000256" key="11">
    <source>
        <dbReference type="ARBA" id="ARBA00066369"/>
    </source>
</evidence>
<dbReference type="AlphaFoldDB" id="A0A2T3NX33"/>
<dbReference type="PANTHER" id="PTHR43085">
    <property type="entry name" value="HEXOKINASE FAMILY MEMBER"/>
    <property type="match status" value="1"/>
</dbReference>
<dbReference type="InterPro" id="IPR029056">
    <property type="entry name" value="Ribokinase-like"/>
</dbReference>
<sequence>MTLKRVAVIGECMVELQRKDGHIKQTFGGDTLNTALYLSRLTHQHGVETSYVTGLGNDSFSQEMREAWQQEKINTDLVFQLEDKNPGLYLIETDNTGERTFHYWRNDSAARYWLEHVDSQQLTSQLAGFDMIYLSGISLAILPDAARETLYQVLETCKQQGSKIVFDNNYRPRLWANADTAAKHYQRILSLTDTALLTFDDEIMLYGEHSVEACIERSQQCGVREIIIKRGAEDCLVIADGNQMSVAATRVDNVVDTTAAGDSFSAGYLAKRLTGGDLEASALNAHKLAGTVIQYQGAIIPHNAMPNL</sequence>
<dbReference type="SUPFAM" id="SSF53613">
    <property type="entry name" value="Ribokinase-like"/>
    <property type="match status" value="1"/>
</dbReference>
<evidence type="ECO:0000256" key="1">
    <source>
        <dbReference type="ARBA" id="ARBA00010688"/>
    </source>
</evidence>
<accession>A0A2T3NX33</accession>
<organism evidence="16 17">
    <name type="scientific">Photobacterium sanctipauli</name>
    <dbReference type="NCBI Taxonomy" id="1342794"/>
    <lineage>
        <taxon>Bacteria</taxon>
        <taxon>Pseudomonadati</taxon>
        <taxon>Pseudomonadota</taxon>
        <taxon>Gammaproteobacteria</taxon>
        <taxon>Vibrionales</taxon>
        <taxon>Vibrionaceae</taxon>
        <taxon>Photobacterium</taxon>
    </lineage>
</organism>